<evidence type="ECO:0000313" key="3">
    <source>
        <dbReference type="EMBL" id="BBH39271.1"/>
    </source>
</evidence>
<dbReference type="AlphaFoldDB" id="A0A3G9JMY9"/>
<dbReference type="Pfam" id="PF14104">
    <property type="entry name" value="DUF4277"/>
    <property type="match status" value="1"/>
</dbReference>
<dbReference type="EMBL" id="AP019314">
    <property type="protein sequence ID" value="BBH39271.1"/>
    <property type="molecule type" value="Genomic_DNA"/>
</dbReference>
<evidence type="ECO:0000259" key="2">
    <source>
        <dbReference type="Pfam" id="PF14104"/>
    </source>
</evidence>
<name>A0A3G9JMY9_MICVR</name>
<evidence type="ECO:0000256" key="1">
    <source>
        <dbReference type="SAM" id="Phobius"/>
    </source>
</evidence>
<feature type="domain" description="DUF4277" evidence="2">
    <location>
        <begin position="8"/>
        <end position="114"/>
    </location>
</feature>
<dbReference type="PANTHER" id="PTHR34614">
    <property type="match status" value="1"/>
</dbReference>
<keyword evidence="1" id="KW-0812">Transmembrane</keyword>
<gene>
    <name evidence="3" type="ORF">myaer102_18010</name>
</gene>
<dbReference type="KEGG" id="mvz:myaer102_18010"/>
<keyword evidence="1" id="KW-1133">Transmembrane helix</keyword>
<organism evidence="3 4">
    <name type="scientific">Microcystis viridis NIES-102</name>
    <dbReference type="NCBI Taxonomy" id="213615"/>
    <lineage>
        <taxon>Bacteria</taxon>
        <taxon>Bacillati</taxon>
        <taxon>Cyanobacteriota</taxon>
        <taxon>Cyanophyceae</taxon>
        <taxon>Oscillatoriophycideae</taxon>
        <taxon>Chroococcales</taxon>
        <taxon>Microcystaceae</taxon>
        <taxon>Microcystis</taxon>
    </lineage>
</organism>
<accession>A0A3G9JMY9</accession>
<reference evidence="3 4" key="1">
    <citation type="submission" date="2018-11" db="EMBL/GenBank/DDBJ databases">
        <title>Complete genome sequence of Microcystis aeruginosa NIES-102.</title>
        <authorList>
            <person name="Yamaguchi H."/>
            <person name="Suzuki S."/>
            <person name="Kawachi M."/>
        </authorList>
    </citation>
    <scope>NUCLEOTIDE SEQUENCE [LARGE SCALE GENOMIC DNA]</scope>
    <source>
        <strain evidence="3 4">NIES-102</strain>
    </source>
</reference>
<sequence length="171" mass="18882">MNQSTEIEVKNLDHLGLVAGIIDEIGIVEIINEQVSIERGEIVTAGQVVKAIILNGLGFVSGALYLFPQFFEDKATEHLLGEGIEPKHLNDDKIGRVMDKLYQLNVSVIFLLISLAAVKKFGVATENCHLDSTSLSDYVTLPLTHPTNNCVSLLRISLYYIFSGEKLLRLL</sequence>
<feature type="transmembrane region" description="Helical" evidence="1">
    <location>
        <begin position="101"/>
        <end position="118"/>
    </location>
</feature>
<proteinExistence type="predicted"/>
<feature type="transmembrane region" description="Helical" evidence="1">
    <location>
        <begin position="48"/>
        <end position="67"/>
    </location>
</feature>
<protein>
    <submittedName>
        <fullName evidence="3">Transposase</fullName>
    </submittedName>
</protein>
<dbReference type="PANTHER" id="PTHR34614:SF2">
    <property type="entry name" value="TRANSPOSASE IS4-LIKE DOMAIN-CONTAINING PROTEIN"/>
    <property type="match status" value="1"/>
</dbReference>
<keyword evidence="1" id="KW-0472">Membrane</keyword>
<evidence type="ECO:0000313" key="4">
    <source>
        <dbReference type="Proteomes" id="UP000278152"/>
    </source>
</evidence>
<dbReference type="Proteomes" id="UP000278152">
    <property type="component" value="Chromosome"/>
</dbReference>
<dbReference type="InterPro" id="IPR025457">
    <property type="entry name" value="DUF4277"/>
</dbReference>